<dbReference type="Proteomes" id="UP000050509">
    <property type="component" value="Unassembled WGS sequence"/>
</dbReference>
<dbReference type="AlphaFoldDB" id="A0A0N8PT87"/>
<gene>
    <name evidence="1" type="ORF">SE17_01265</name>
</gene>
<reference evidence="1 2" key="1">
    <citation type="submission" date="2015-09" db="EMBL/GenBank/DDBJ databases">
        <title>Draft genome sequence of Kouleothrix aurantiaca JCM 19913.</title>
        <authorList>
            <person name="Hemp J."/>
        </authorList>
    </citation>
    <scope>NUCLEOTIDE SEQUENCE [LARGE SCALE GENOMIC DNA]</scope>
    <source>
        <strain evidence="1 2">COM-B</strain>
    </source>
</reference>
<keyword evidence="2" id="KW-1185">Reference proteome</keyword>
<evidence type="ECO:0000313" key="1">
    <source>
        <dbReference type="EMBL" id="KPV54837.1"/>
    </source>
</evidence>
<protein>
    <submittedName>
        <fullName evidence="1">Uncharacterized protein</fullName>
    </submittedName>
</protein>
<name>A0A0N8PT87_9CHLR</name>
<evidence type="ECO:0000313" key="2">
    <source>
        <dbReference type="Proteomes" id="UP000050509"/>
    </source>
</evidence>
<dbReference type="EMBL" id="LJCR01000012">
    <property type="protein sequence ID" value="KPV54837.1"/>
    <property type="molecule type" value="Genomic_DNA"/>
</dbReference>
<proteinExistence type="predicted"/>
<organism evidence="1 2">
    <name type="scientific">Kouleothrix aurantiaca</name>
    <dbReference type="NCBI Taxonomy" id="186479"/>
    <lineage>
        <taxon>Bacteria</taxon>
        <taxon>Bacillati</taxon>
        <taxon>Chloroflexota</taxon>
        <taxon>Chloroflexia</taxon>
        <taxon>Chloroflexales</taxon>
        <taxon>Roseiflexineae</taxon>
        <taxon>Roseiflexaceae</taxon>
        <taxon>Kouleothrix</taxon>
    </lineage>
</organism>
<accession>A0A0N8PT87</accession>
<sequence>MPQPEDIHNQFHLLAAHRRTLVHYLKQEAMVGSAHTTPEISHGIYEARQAIRRIKLTLRAWQMTVEDLPDDEALVEPLLMPFVNQSSVPIYRFRAECEQDVDTLRTILGTRVMKIIKLNEAPFPDTIVEVHGNVSLAELQDAMRKIEDGHVMLQTVAQRENYTGERNYDLR</sequence>
<comment type="caution">
    <text evidence="1">The sequence shown here is derived from an EMBL/GenBank/DDBJ whole genome shotgun (WGS) entry which is preliminary data.</text>
</comment>